<feature type="compositionally biased region" description="Polar residues" evidence="1">
    <location>
        <begin position="83"/>
        <end position="92"/>
    </location>
</feature>
<evidence type="ECO:0000313" key="2">
    <source>
        <dbReference type="EMBL" id="CAF2171595.1"/>
    </source>
</evidence>
<proteinExistence type="predicted"/>
<name>A0A816YQU8_9BILA</name>
<sequence length="140" mass="15986">MNQYIVIPSRLVQKLNPTHENQEQKRFNNLQNELHKIINSDLDVSVKKIQYIKVLKELVEWQKSSNEPTELEIFRKSQPPPQSSAVFQTTPPNIFGGVMTTPPPTPATTNIPPPPPPPTISTIYRILPNTYFFSWCCSSI</sequence>
<gene>
    <name evidence="2" type="ORF">XDN619_LOCUS31229</name>
</gene>
<accession>A0A816YQU8</accession>
<evidence type="ECO:0000256" key="1">
    <source>
        <dbReference type="SAM" id="MobiDB-lite"/>
    </source>
</evidence>
<comment type="caution">
    <text evidence="2">The sequence shown here is derived from an EMBL/GenBank/DDBJ whole genome shotgun (WGS) entry which is preliminary data.</text>
</comment>
<organism evidence="2 3">
    <name type="scientific">Rotaria magnacalcarata</name>
    <dbReference type="NCBI Taxonomy" id="392030"/>
    <lineage>
        <taxon>Eukaryota</taxon>
        <taxon>Metazoa</taxon>
        <taxon>Spiralia</taxon>
        <taxon>Gnathifera</taxon>
        <taxon>Rotifera</taxon>
        <taxon>Eurotatoria</taxon>
        <taxon>Bdelloidea</taxon>
        <taxon>Philodinida</taxon>
        <taxon>Philodinidae</taxon>
        <taxon>Rotaria</taxon>
    </lineage>
</organism>
<protein>
    <submittedName>
        <fullName evidence="2">Uncharacterized protein</fullName>
    </submittedName>
</protein>
<dbReference type="Proteomes" id="UP000663887">
    <property type="component" value="Unassembled WGS sequence"/>
</dbReference>
<feature type="region of interest" description="Disordered" evidence="1">
    <location>
        <begin position="71"/>
        <end position="104"/>
    </location>
</feature>
<reference evidence="2" key="1">
    <citation type="submission" date="2021-02" db="EMBL/GenBank/DDBJ databases">
        <authorList>
            <person name="Nowell W R."/>
        </authorList>
    </citation>
    <scope>NUCLEOTIDE SEQUENCE</scope>
</reference>
<evidence type="ECO:0000313" key="3">
    <source>
        <dbReference type="Proteomes" id="UP000663887"/>
    </source>
</evidence>
<dbReference type="AlphaFoldDB" id="A0A816YQU8"/>
<dbReference type="EMBL" id="CAJNRG010015551">
    <property type="protein sequence ID" value="CAF2171595.1"/>
    <property type="molecule type" value="Genomic_DNA"/>
</dbReference>